<organism evidence="2 3">
    <name type="scientific">Hyella patelloides LEGE 07179</name>
    <dbReference type="NCBI Taxonomy" id="945734"/>
    <lineage>
        <taxon>Bacteria</taxon>
        <taxon>Bacillati</taxon>
        <taxon>Cyanobacteriota</taxon>
        <taxon>Cyanophyceae</taxon>
        <taxon>Pleurocapsales</taxon>
        <taxon>Hyellaceae</taxon>
        <taxon>Hyella</taxon>
    </lineage>
</organism>
<accession>A0A563VME9</accession>
<sequence>MERAKNFPISRLPKDILIQKNNFNFYFPLATWILISLGLSALRKAMETNNLLKKQQYPF</sequence>
<dbReference type="Proteomes" id="UP000320055">
    <property type="component" value="Unassembled WGS sequence"/>
</dbReference>
<proteinExistence type="predicted"/>
<dbReference type="AlphaFoldDB" id="A0A563VME9"/>
<dbReference type="InterPro" id="IPR021320">
    <property type="entry name" value="DUF2905"/>
</dbReference>
<reference evidence="2 3" key="1">
    <citation type="submission" date="2019-01" db="EMBL/GenBank/DDBJ databases">
        <authorList>
            <person name="Brito A."/>
        </authorList>
    </citation>
    <scope>NUCLEOTIDE SEQUENCE [LARGE SCALE GENOMIC DNA]</scope>
    <source>
        <strain evidence="2">1</strain>
    </source>
</reference>
<gene>
    <name evidence="2" type="ORF">H1P_1520011</name>
</gene>
<dbReference type="RefSeq" id="WP_222427132.1">
    <property type="nucleotide sequence ID" value="NZ_LR213903.1"/>
</dbReference>
<evidence type="ECO:0000313" key="2">
    <source>
        <dbReference type="EMBL" id="VEP12537.1"/>
    </source>
</evidence>
<name>A0A563VME9_9CYAN</name>
<dbReference type="EMBL" id="CAACVJ010000060">
    <property type="protein sequence ID" value="VEP12537.1"/>
    <property type="molecule type" value="Genomic_DNA"/>
</dbReference>
<feature type="transmembrane region" description="Helical" evidence="1">
    <location>
        <begin position="23"/>
        <end position="42"/>
    </location>
</feature>
<keyword evidence="1" id="KW-0472">Membrane</keyword>
<evidence type="ECO:0000256" key="1">
    <source>
        <dbReference type="SAM" id="Phobius"/>
    </source>
</evidence>
<keyword evidence="3" id="KW-1185">Reference proteome</keyword>
<protein>
    <submittedName>
        <fullName evidence="2">Uncharacterized protein</fullName>
    </submittedName>
</protein>
<keyword evidence="1" id="KW-1133">Transmembrane helix</keyword>
<keyword evidence="1" id="KW-0812">Transmembrane</keyword>
<evidence type="ECO:0000313" key="3">
    <source>
        <dbReference type="Proteomes" id="UP000320055"/>
    </source>
</evidence>
<dbReference type="Pfam" id="PF11146">
    <property type="entry name" value="DUF2905"/>
    <property type="match status" value="1"/>
</dbReference>